<comment type="caution">
    <text evidence="1">The sequence shown here is derived from an EMBL/GenBank/DDBJ whole genome shotgun (WGS) entry which is preliminary data.</text>
</comment>
<dbReference type="Proteomes" id="UP001296993">
    <property type="component" value="Unassembled WGS sequence"/>
</dbReference>
<dbReference type="InterPro" id="IPR007061">
    <property type="entry name" value="MST-like"/>
</dbReference>
<reference evidence="1 2" key="1">
    <citation type="submission" date="2021-03" db="EMBL/GenBank/DDBJ databases">
        <title>Sequencing the genomes of 1000 actinobacteria strains.</title>
        <authorList>
            <person name="Klenk H.-P."/>
        </authorList>
    </citation>
    <scope>NUCLEOTIDE SEQUENCE [LARGE SCALE GENOMIC DNA]</scope>
    <source>
        <strain evidence="1 2">DSM 15797</strain>
    </source>
</reference>
<dbReference type="SUPFAM" id="SSF109854">
    <property type="entry name" value="DinB/YfiT-like putative metalloenzymes"/>
    <property type="match status" value="1"/>
</dbReference>
<dbReference type="InterPro" id="IPR034660">
    <property type="entry name" value="DinB/YfiT-like"/>
</dbReference>
<name>A0ABS4X9C1_9MICC</name>
<dbReference type="Pfam" id="PF04978">
    <property type="entry name" value="MST"/>
    <property type="match status" value="1"/>
</dbReference>
<dbReference type="Gene3D" id="1.20.120.450">
    <property type="entry name" value="dinb family like domain"/>
    <property type="match status" value="1"/>
</dbReference>
<accession>A0ABS4X9C1</accession>
<keyword evidence="2" id="KW-1185">Reference proteome</keyword>
<evidence type="ECO:0000313" key="2">
    <source>
        <dbReference type="Proteomes" id="UP001296993"/>
    </source>
</evidence>
<evidence type="ECO:0000313" key="1">
    <source>
        <dbReference type="EMBL" id="MBP2384961.1"/>
    </source>
</evidence>
<protein>
    <submittedName>
        <fullName evidence="1">Damage-inducible protein DinB</fullName>
    </submittedName>
</protein>
<proteinExistence type="predicted"/>
<dbReference type="RefSeq" id="WP_209995713.1">
    <property type="nucleotide sequence ID" value="NZ_BAAAJY010000006.1"/>
</dbReference>
<gene>
    <name evidence="1" type="ORF">JOF47_000472</name>
</gene>
<organism evidence="1 2">
    <name type="scientific">Paeniglutamicibacter kerguelensis</name>
    <dbReference type="NCBI Taxonomy" id="254788"/>
    <lineage>
        <taxon>Bacteria</taxon>
        <taxon>Bacillati</taxon>
        <taxon>Actinomycetota</taxon>
        <taxon>Actinomycetes</taxon>
        <taxon>Micrococcales</taxon>
        <taxon>Micrococcaceae</taxon>
        <taxon>Paeniglutamicibacter</taxon>
    </lineage>
</organism>
<sequence>MSTPMFASIEQDPRVNPPACGSERDTLLGFLAYQRQTLEAKCAGLDHIALSSRPVSPSTMSLLGLVRHLTDLERFWVRSHLLGQPDPPLYWHEDGHDTDFKHPAATEALVQRSWKSWRRETAFSDAALIQQPLEKCVRVARHGEVSVRWIITHLIEEYSRHNGHADLLRESIDGVVGE</sequence>
<dbReference type="EMBL" id="JAGIOF010000001">
    <property type="protein sequence ID" value="MBP2384961.1"/>
    <property type="molecule type" value="Genomic_DNA"/>
</dbReference>